<name>A0A098QV49_9SPIO</name>
<organism evidence="3 4">
    <name type="scientific">Spirochaeta lutea</name>
    <dbReference type="NCBI Taxonomy" id="1480694"/>
    <lineage>
        <taxon>Bacteria</taxon>
        <taxon>Pseudomonadati</taxon>
        <taxon>Spirochaetota</taxon>
        <taxon>Spirochaetia</taxon>
        <taxon>Spirochaetales</taxon>
        <taxon>Spirochaetaceae</taxon>
        <taxon>Spirochaeta</taxon>
    </lineage>
</organism>
<dbReference type="Gene3D" id="1.10.260.40">
    <property type="entry name" value="lambda repressor-like DNA-binding domains"/>
    <property type="match status" value="1"/>
</dbReference>
<evidence type="ECO:0000256" key="2">
    <source>
        <dbReference type="SAM" id="Phobius"/>
    </source>
</evidence>
<proteinExistence type="predicted"/>
<dbReference type="Proteomes" id="UP000029692">
    <property type="component" value="Unassembled WGS sequence"/>
</dbReference>
<sequence length="384" mass="42380">MESIGDKLRTNREERGYSIEQVARDTHITKRYLEALEEENFTIFPGESYLLGFLRNYSNYLGLNEGEMVTLYKNMQLQENPSPVEELLYPKSRPWGKIIFILAFILIVAGGIAAVLLLNDSDAPEPQPIQGVQAPATGDQGRTIAFTGEILEQLFSEGDQIRVSLENLEQTILLETITDQEIFFSSPGGDFRLSTMDAALIDLNRDGEDDIRIQTKGNTAQEGDSPQSVIRIDRFIQLPSDAPSDLLAEQQTGTEFLPGSNPPEDAPNLGRTTLPGRVQSSRTILEQPSPSAIRLIARPSAPVLIRTMDDQGRTQERYLEDGDILESSAAQWIRIWTSNAGASGIDVNGQAVRLGTSGEPTAAMIAWNQTPGSQANRLELIPMY</sequence>
<keyword evidence="2" id="KW-0812">Transmembrane</keyword>
<dbReference type="GO" id="GO:0003677">
    <property type="term" value="F:DNA binding"/>
    <property type="evidence" value="ECO:0007669"/>
    <property type="project" value="InterPro"/>
</dbReference>
<dbReference type="PANTHER" id="PTHR34475:SF1">
    <property type="entry name" value="CYTOSKELETON PROTEIN RODZ"/>
    <property type="match status" value="1"/>
</dbReference>
<feature type="transmembrane region" description="Helical" evidence="2">
    <location>
        <begin position="98"/>
        <end position="118"/>
    </location>
</feature>
<dbReference type="InterPro" id="IPR001387">
    <property type="entry name" value="Cro/C1-type_HTH"/>
</dbReference>
<evidence type="ECO:0000313" key="3">
    <source>
        <dbReference type="EMBL" id="KGE71614.1"/>
    </source>
</evidence>
<feature type="region of interest" description="Disordered" evidence="1">
    <location>
        <begin position="253"/>
        <end position="276"/>
    </location>
</feature>
<dbReference type="PANTHER" id="PTHR34475">
    <property type="match status" value="1"/>
</dbReference>
<protein>
    <recommendedName>
        <fullName evidence="5">HTH cro/C1-type domain-containing protein</fullName>
    </recommendedName>
</protein>
<accession>A0A098QV49</accession>
<dbReference type="Pfam" id="PF13413">
    <property type="entry name" value="HTH_25"/>
    <property type="match status" value="1"/>
</dbReference>
<dbReference type="OrthoDB" id="9797543at2"/>
<dbReference type="RefSeq" id="WP_037548054.1">
    <property type="nucleotide sequence ID" value="NZ_JNUP01000065.1"/>
</dbReference>
<evidence type="ECO:0000313" key="4">
    <source>
        <dbReference type="Proteomes" id="UP000029692"/>
    </source>
</evidence>
<keyword evidence="2" id="KW-0472">Membrane</keyword>
<evidence type="ECO:0008006" key="5">
    <source>
        <dbReference type="Google" id="ProtNLM"/>
    </source>
</evidence>
<dbReference type="eggNOG" id="COG1426">
    <property type="taxonomic scope" value="Bacteria"/>
</dbReference>
<comment type="caution">
    <text evidence="3">The sequence shown here is derived from an EMBL/GenBank/DDBJ whole genome shotgun (WGS) entry which is preliminary data.</text>
</comment>
<gene>
    <name evidence="3" type="ORF">DC28_10080</name>
</gene>
<reference evidence="3 4" key="1">
    <citation type="submission" date="2014-05" db="EMBL/GenBank/DDBJ databases">
        <title>De novo Genome Sequence of Spirocheata sp.</title>
        <authorList>
            <person name="Shivani Y."/>
            <person name="Subhash Y."/>
            <person name="Tushar L."/>
            <person name="Sasikala C."/>
            <person name="Ramana C.V."/>
        </authorList>
    </citation>
    <scope>NUCLEOTIDE SEQUENCE [LARGE SCALE GENOMIC DNA]</scope>
    <source>
        <strain evidence="3 4">JC230</strain>
    </source>
</reference>
<dbReference type="InterPro" id="IPR010982">
    <property type="entry name" value="Lambda_DNA-bd_dom_sf"/>
</dbReference>
<keyword evidence="2" id="KW-1133">Transmembrane helix</keyword>
<dbReference type="AlphaFoldDB" id="A0A098QV49"/>
<dbReference type="SUPFAM" id="SSF47413">
    <property type="entry name" value="lambda repressor-like DNA-binding domains"/>
    <property type="match status" value="1"/>
</dbReference>
<evidence type="ECO:0000256" key="1">
    <source>
        <dbReference type="SAM" id="MobiDB-lite"/>
    </source>
</evidence>
<dbReference type="InterPro" id="IPR050400">
    <property type="entry name" value="Bact_Cytoskel_RodZ"/>
</dbReference>
<keyword evidence="4" id="KW-1185">Reference proteome</keyword>
<dbReference type="STRING" id="1480694.DC28_10080"/>
<dbReference type="EMBL" id="JNUP01000065">
    <property type="protein sequence ID" value="KGE71614.1"/>
    <property type="molecule type" value="Genomic_DNA"/>
</dbReference>
<dbReference type="CDD" id="cd00093">
    <property type="entry name" value="HTH_XRE"/>
    <property type="match status" value="1"/>
</dbReference>